<name>A0A3B1CMA7_9ZZZZ</name>
<gene>
    <name evidence="1" type="ORF">MNBD_NITROSPIRAE03-1197</name>
</gene>
<accession>A0A3B1CMA7</accession>
<dbReference type="AlphaFoldDB" id="A0A3B1CMA7"/>
<evidence type="ECO:0000313" key="1">
    <source>
        <dbReference type="EMBL" id="VAX27631.1"/>
    </source>
</evidence>
<reference evidence="1" key="1">
    <citation type="submission" date="2018-06" db="EMBL/GenBank/DDBJ databases">
        <authorList>
            <person name="Zhirakovskaya E."/>
        </authorList>
    </citation>
    <scope>NUCLEOTIDE SEQUENCE</scope>
</reference>
<sequence>MPIIREVIEKIAEDTIKRGQAAFFNVYFS</sequence>
<organism evidence="1">
    <name type="scientific">hydrothermal vent metagenome</name>
    <dbReference type="NCBI Taxonomy" id="652676"/>
    <lineage>
        <taxon>unclassified sequences</taxon>
        <taxon>metagenomes</taxon>
        <taxon>ecological metagenomes</taxon>
    </lineage>
</organism>
<protein>
    <submittedName>
        <fullName evidence="1">Uncharacterized protein</fullName>
    </submittedName>
</protein>
<dbReference type="EMBL" id="UOGI01000005">
    <property type="protein sequence ID" value="VAX27631.1"/>
    <property type="molecule type" value="Genomic_DNA"/>
</dbReference>
<proteinExistence type="predicted"/>